<dbReference type="Pfam" id="PF07969">
    <property type="entry name" value="Amidohydro_3"/>
    <property type="match status" value="1"/>
</dbReference>
<name>A0A0G3XMW2_9SPHN</name>
<dbReference type="InterPro" id="IPR033932">
    <property type="entry name" value="YtcJ-like"/>
</dbReference>
<protein>
    <submittedName>
        <fullName evidence="2">Metal-dependent hydrolase</fullName>
    </submittedName>
</protein>
<dbReference type="Gene3D" id="3.10.310.70">
    <property type="match status" value="1"/>
</dbReference>
<dbReference type="AlphaFoldDB" id="A0A0G3XMW2"/>
<dbReference type="Proteomes" id="UP000035287">
    <property type="component" value="Chromosome"/>
</dbReference>
<gene>
    <name evidence="2" type="ORF">AB433_13700</name>
</gene>
<dbReference type="SUPFAM" id="SSF51338">
    <property type="entry name" value="Composite domain of metallo-dependent hydrolases"/>
    <property type="match status" value="1"/>
</dbReference>
<evidence type="ECO:0000259" key="1">
    <source>
        <dbReference type="Pfam" id="PF07969"/>
    </source>
</evidence>
<dbReference type="InterPro" id="IPR032466">
    <property type="entry name" value="Metal_Hydrolase"/>
</dbReference>
<dbReference type="InterPro" id="IPR011059">
    <property type="entry name" value="Metal-dep_hydrolase_composite"/>
</dbReference>
<reference evidence="2 3" key="1">
    <citation type="submission" date="2015-06" db="EMBL/GenBank/DDBJ databases">
        <authorList>
            <person name="Zeng Y."/>
            <person name="Huang Y."/>
        </authorList>
    </citation>
    <scope>NUCLEOTIDE SEQUENCE [LARGE SCALE GENOMIC DNA]</scope>
    <source>
        <strain evidence="2 3">PQ-2</strain>
    </source>
</reference>
<dbReference type="SUPFAM" id="SSF51556">
    <property type="entry name" value="Metallo-dependent hydrolases"/>
    <property type="match status" value="1"/>
</dbReference>
<sequence length="548" mass="58433">MALPGAAWADTLVDNVTGIRVEAGGTVERFAAMLIDDAGKVKRLYRQGEKLPKDADYRIDGKGRVLLPGFIDSHVHLSGMGFAAIGLDLSDTTSLPGALTRIADYARRNPQKAWIIGSGWNEVSWGLNRMPTAAELDAAVGDRPVWLMRADGHAGWANTAALARAGITAKTAAPGGGRIIKGADGAPSGMLIDAATSLVESKLPAPLPEERDIAIRKAQDLLLARGVTAVSDMGTTLLDWQSIRREADLGRLHLRVAAYAAGVDDMVVIAGPGPSPWLYGDRLKLTGLKLYLDGALGSRGAWLTRPYADVPDETGLQRLSGTQLRNLMSRAAMDDFQVAIHAIGDAANREALDAIEEMGGSYPGDRRWRIEHAQVVAPEDIARFGALNVIASMQPHHQVSDRTMAEARLSPDRLAGAYAWRSLAAGGGRLAFGSDAPVEVPDVFEGLADAITRQDAKGEPFGGWQPQEVVTREAALAAYTAGGAYAMGADKRFGTLAKGEWADFVFVTVDPMLAQPATLRQGRVLETWIAGHKVWSANDAPTDMPQGR</sequence>
<keyword evidence="2" id="KW-0378">Hydrolase</keyword>
<keyword evidence="3" id="KW-1185">Reference proteome</keyword>
<evidence type="ECO:0000313" key="2">
    <source>
        <dbReference type="EMBL" id="AKM11848.1"/>
    </source>
</evidence>
<dbReference type="PATRIC" id="fig|1348774.3.peg.2882"/>
<dbReference type="PANTHER" id="PTHR22642:SF2">
    <property type="entry name" value="PROTEIN LONG AFTER FAR-RED 3"/>
    <property type="match status" value="1"/>
</dbReference>
<dbReference type="GO" id="GO:0016810">
    <property type="term" value="F:hydrolase activity, acting on carbon-nitrogen (but not peptide) bonds"/>
    <property type="evidence" value="ECO:0007669"/>
    <property type="project" value="InterPro"/>
</dbReference>
<accession>A0A0G3XMW2</accession>
<dbReference type="CDD" id="cd01300">
    <property type="entry name" value="YtcJ_like"/>
    <property type="match status" value="1"/>
</dbReference>
<proteinExistence type="predicted"/>
<dbReference type="STRING" id="1348774.AB433_13700"/>
<dbReference type="Gene3D" id="3.20.20.140">
    <property type="entry name" value="Metal-dependent hydrolases"/>
    <property type="match status" value="1"/>
</dbReference>
<dbReference type="InterPro" id="IPR013108">
    <property type="entry name" value="Amidohydro_3"/>
</dbReference>
<dbReference type="KEGG" id="cna:AB433_13700"/>
<evidence type="ECO:0000313" key="3">
    <source>
        <dbReference type="Proteomes" id="UP000035287"/>
    </source>
</evidence>
<dbReference type="PANTHER" id="PTHR22642">
    <property type="entry name" value="IMIDAZOLONEPROPIONASE"/>
    <property type="match status" value="1"/>
</dbReference>
<dbReference type="EMBL" id="CP011770">
    <property type="protein sequence ID" value="AKM11848.1"/>
    <property type="molecule type" value="Genomic_DNA"/>
</dbReference>
<feature type="domain" description="Amidohydrolase 3" evidence="1">
    <location>
        <begin position="59"/>
        <end position="532"/>
    </location>
</feature>
<dbReference type="Gene3D" id="2.30.40.10">
    <property type="entry name" value="Urease, subunit C, domain 1"/>
    <property type="match status" value="1"/>
</dbReference>
<organism evidence="2 3">
    <name type="scientific">Croceicoccus naphthovorans</name>
    <dbReference type="NCBI Taxonomy" id="1348774"/>
    <lineage>
        <taxon>Bacteria</taxon>
        <taxon>Pseudomonadati</taxon>
        <taxon>Pseudomonadota</taxon>
        <taxon>Alphaproteobacteria</taxon>
        <taxon>Sphingomonadales</taxon>
        <taxon>Erythrobacteraceae</taxon>
        <taxon>Croceicoccus</taxon>
    </lineage>
</organism>